<protein>
    <recommendedName>
        <fullName evidence="1">DUF7489 domain-containing protein</fullName>
    </recommendedName>
</protein>
<proteinExistence type="predicted"/>
<dbReference type="Proteomes" id="UP000256269">
    <property type="component" value="Unassembled WGS sequence"/>
</dbReference>
<name>A0A3E0H4S6_9PSEU</name>
<sequence length="81" mass="8970">MASQQTWGMFKSRQPAPDEAWEGVVLDKSRGMADGSNLYRYLTVRLSTGETRKIRADRGLWDSVAEGDGIVKRAGADPVKK</sequence>
<accession>A0A3E0H4S6</accession>
<comment type="caution">
    <text evidence="2">The sequence shown here is derived from an EMBL/GenBank/DDBJ whole genome shotgun (WGS) entry which is preliminary data.</text>
</comment>
<dbReference type="EMBL" id="QUNO01000014">
    <property type="protein sequence ID" value="REH38111.1"/>
    <property type="molecule type" value="Genomic_DNA"/>
</dbReference>
<feature type="domain" description="DUF7489" evidence="1">
    <location>
        <begin position="17"/>
        <end position="80"/>
    </location>
</feature>
<evidence type="ECO:0000313" key="3">
    <source>
        <dbReference type="Proteomes" id="UP000256269"/>
    </source>
</evidence>
<evidence type="ECO:0000259" key="1">
    <source>
        <dbReference type="Pfam" id="PF24315"/>
    </source>
</evidence>
<dbReference type="AlphaFoldDB" id="A0A3E0H4S6"/>
<reference evidence="2 3" key="1">
    <citation type="submission" date="2018-08" db="EMBL/GenBank/DDBJ databases">
        <title>Genomic Encyclopedia of Archaeal and Bacterial Type Strains, Phase II (KMG-II): from individual species to whole genera.</title>
        <authorList>
            <person name="Goeker M."/>
        </authorList>
    </citation>
    <scope>NUCLEOTIDE SEQUENCE [LARGE SCALE GENOMIC DNA]</scope>
    <source>
        <strain evidence="2 3">DSM 45791</strain>
    </source>
</reference>
<dbReference type="Pfam" id="PF24315">
    <property type="entry name" value="DUF7489"/>
    <property type="match status" value="1"/>
</dbReference>
<evidence type="ECO:0000313" key="2">
    <source>
        <dbReference type="EMBL" id="REH38111.1"/>
    </source>
</evidence>
<organism evidence="2 3">
    <name type="scientific">Kutzneria buriramensis</name>
    <dbReference type="NCBI Taxonomy" id="1045776"/>
    <lineage>
        <taxon>Bacteria</taxon>
        <taxon>Bacillati</taxon>
        <taxon>Actinomycetota</taxon>
        <taxon>Actinomycetes</taxon>
        <taxon>Pseudonocardiales</taxon>
        <taxon>Pseudonocardiaceae</taxon>
        <taxon>Kutzneria</taxon>
    </lineage>
</organism>
<keyword evidence="3" id="KW-1185">Reference proteome</keyword>
<gene>
    <name evidence="2" type="ORF">BCF44_114136</name>
</gene>
<dbReference type="InterPro" id="IPR055912">
    <property type="entry name" value="DUF7489"/>
</dbReference>